<dbReference type="AlphaFoldDB" id="A0A6J6B1U3"/>
<sequence>MLSEQFAQANVGLVTGDRKQSVCEALRLLEGCLDDCIVSVTDGVDTNTASHIDDVVTINVYEDRTFRALDIHRERCTNTGGNGVLSALVKGEGLGSGNFSDDETLLRHIRGYAVHTASVLRWYPNDN</sequence>
<organism evidence="1">
    <name type="scientific">freshwater metagenome</name>
    <dbReference type="NCBI Taxonomy" id="449393"/>
    <lineage>
        <taxon>unclassified sequences</taxon>
        <taxon>metagenomes</taxon>
        <taxon>ecological metagenomes</taxon>
    </lineage>
</organism>
<dbReference type="EMBL" id="CAEZSG010000017">
    <property type="protein sequence ID" value="CAB4532333.1"/>
    <property type="molecule type" value="Genomic_DNA"/>
</dbReference>
<proteinExistence type="predicted"/>
<evidence type="ECO:0000313" key="1">
    <source>
        <dbReference type="EMBL" id="CAB4532333.1"/>
    </source>
</evidence>
<reference evidence="1" key="1">
    <citation type="submission" date="2020-05" db="EMBL/GenBank/DDBJ databases">
        <authorList>
            <person name="Chiriac C."/>
            <person name="Salcher M."/>
            <person name="Ghai R."/>
            <person name="Kavagutti S V."/>
        </authorList>
    </citation>
    <scope>NUCLEOTIDE SEQUENCE</scope>
</reference>
<protein>
    <submittedName>
        <fullName evidence="1">Unannotated protein</fullName>
    </submittedName>
</protein>
<gene>
    <name evidence="1" type="ORF">UFOPK1413_00203</name>
</gene>
<name>A0A6J6B1U3_9ZZZZ</name>
<accession>A0A6J6B1U3</accession>